<evidence type="ECO:0000313" key="2">
    <source>
        <dbReference type="EMBL" id="NEU97447.1"/>
    </source>
</evidence>
<dbReference type="AlphaFoldDB" id="A0A6P1BG68"/>
<name>A0A6P1BG68_9BRAD</name>
<evidence type="ECO:0000256" key="1">
    <source>
        <dbReference type="SAM" id="MobiDB-lite"/>
    </source>
</evidence>
<sequence length="89" mass="10191">MSGSRRARGRESGDNDGRERTGIAVRYCHRDFRHGRACPGHPRLSVAETKTWMPGTRRNQDVDARHKAGQDELVELSRLRNFGIMEVCR</sequence>
<keyword evidence="3" id="KW-1185">Reference proteome</keyword>
<dbReference type="EMBL" id="VKHP01000059">
    <property type="protein sequence ID" value="NEU97447.1"/>
    <property type="molecule type" value="Genomic_DNA"/>
</dbReference>
<gene>
    <name evidence="2" type="ORF">FNJ47_16800</name>
</gene>
<accession>A0A6P1BG68</accession>
<dbReference type="Proteomes" id="UP000468531">
    <property type="component" value="Unassembled WGS sequence"/>
</dbReference>
<comment type="caution">
    <text evidence="2">The sequence shown here is derived from an EMBL/GenBank/DDBJ whole genome shotgun (WGS) entry which is preliminary data.</text>
</comment>
<feature type="compositionally biased region" description="Basic and acidic residues" evidence="1">
    <location>
        <begin position="9"/>
        <end position="20"/>
    </location>
</feature>
<proteinExistence type="predicted"/>
<organism evidence="2 3">
    <name type="scientific">Bradyrhizobium uaiense</name>
    <dbReference type="NCBI Taxonomy" id="2594946"/>
    <lineage>
        <taxon>Bacteria</taxon>
        <taxon>Pseudomonadati</taxon>
        <taxon>Pseudomonadota</taxon>
        <taxon>Alphaproteobacteria</taxon>
        <taxon>Hyphomicrobiales</taxon>
        <taxon>Nitrobacteraceae</taxon>
        <taxon>Bradyrhizobium</taxon>
    </lineage>
</organism>
<protein>
    <submittedName>
        <fullName evidence="2">Uncharacterized protein</fullName>
    </submittedName>
</protein>
<evidence type="ECO:0000313" key="3">
    <source>
        <dbReference type="Proteomes" id="UP000468531"/>
    </source>
</evidence>
<reference evidence="2 3" key="1">
    <citation type="journal article" date="2020" name="Arch. Microbiol.">
        <title>Bradyrhizobium uaiense sp. nov., a new highly efficient cowpea symbiont.</title>
        <authorList>
            <person name="Cabral Michel D."/>
            <person name="Azarias Guimaraes A."/>
            <person name="Martins da Costa E."/>
            <person name="Soares de Carvalho T."/>
            <person name="Balsanelli E."/>
            <person name="Willems A."/>
            <person name="Maltempi de Souza E."/>
            <person name="de Souza Moreira F.M."/>
        </authorList>
    </citation>
    <scope>NUCLEOTIDE SEQUENCE [LARGE SCALE GENOMIC DNA]</scope>
    <source>
        <strain evidence="2 3">UFLA 03-164</strain>
    </source>
</reference>
<feature type="region of interest" description="Disordered" evidence="1">
    <location>
        <begin position="1"/>
        <end position="20"/>
    </location>
</feature>